<dbReference type="AlphaFoldDB" id="A0A6G0TRI0"/>
<evidence type="ECO:0000313" key="2">
    <source>
        <dbReference type="EMBL" id="KAE9536520.1"/>
    </source>
</evidence>
<dbReference type="Proteomes" id="UP000475862">
    <property type="component" value="Unassembled WGS sequence"/>
</dbReference>
<feature type="compositionally biased region" description="Polar residues" evidence="1">
    <location>
        <begin position="131"/>
        <end position="148"/>
    </location>
</feature>
<organism evidence="2 3">
    <name type="scientific">Aphis glycines</name>
    <name type="common">Soybean aphid</name>
    <dbReference type="NCBI Taxonomy" id="307491"/>
    <lineage>
        <taxon>Eukaryota</taxon>
        <taxon>Metazoa</taxon>
        <taxon>Ecdysozoa</taxon>
        <taxon>Arthropoda</taxon>
        <taxon>Hexapoda</taxon>
        <taxon>Insecta</taxon>
        <taxon>Pterygota</taxon>
        <taxon>Neoptera</taxon>
        <taxon>Paraneoptera</taxon>
        <taxon>Hemiptera</taxon>
        <taxon>Sternorrhyncha</taxon>
        <taxon>Aphidomorpha</taxon>
        <taxon>Aphidoidea</taxon>
        <taxon>Aphididae</taxon>
        <taxon>Aphidini</taxon>
        <taxon>Aphis</taxon>
        <taxon>Aphis</taxon>
    </lineage>
</organism>
<evidence type="ECO:0000256" key="1">
    <source>
        <dbReference type="SAM" id="MobiDB-lite"/>
    </source>
</evidence>
<name>A0A6G0TRI0_APHGL</name>
<feature type="compositionally biased region" description="Polar residues" evidence="1">
    <location>
        <begin position="211"/>
        <end position="221"/>
    </location>
</feature>
<reference evidence="2 3" key="1">
    <citation type="submission" date="2019-08" db="EMBL/GenBank/DDBJ databases">
        <title>The genome of the soybean aphid Biotype 1, its phylome, world population structure and adaptation to the North American continent.</title>
        <authorList>
            <person name="Giordano R."/>
            <person name="Donthu R.K."/>
            <person name="Hernandez A.G."/>
            <person name="Wright C.L."/>
            <person name="Zimin A.V."/>
        </authorList>
    </citation>
    <scope>NUCLEOTIDE SEQUENCE [LARGE SCALE GENOMIC DNA]</scope>
    <source>
        <tissue evidence="2">Whole aphids</tissue>
    </source>
</reference>
<feature type="region of interest" description="Disordered" evidence="1">
    <location>
        <begin position="200"/>
        <end position="221"/>
    </location>
</feature>
<evidence type="ECO:0000313" key="3">
    <source>
        <dbReference type="Proteomes" id="UP000475862"/>
    </source>
</evidence>
<feature type="compositionally biased region" description="Polar residues" evidence="1">
    <location>
        <begin position="52"/>
        <end position="67"/>
    </location>
</feature>
<sequence>MDGVPSMPQPSAPSSIQWTTSPETPLMQYCLYRRNWISSTFIPFLIPTASTRVSSSNNQGLIPTITQYKRRPLPSFDRNSKVSSSSKNDYRRNGISSSNLLSKPLSDGQVVIPPSERQPYPSFDNKCKLSHSPQPSLNNNDMSTPSSINNYLRVSSPPPDNELEVSTTLSYTMRLSNYHLLKHDEFPMILFDGNGEMHTNYYPPTEHPGYENTQITDDQGR</sequence>
<comment type="caution">
    <text evidence="2">The sequence shown here is derived from an EMBL/GenBank/DDBJ whole genome shotgun (WGS) entry which is preliminary data.</text>
</comment>
<protein>
    <submittedName>
        <fullName evidence="2">Uncharacterized protein</fullName>
    </submittedName>
</protein>
<proteinExistence type="predicted"/>
<dbReference type="EMBL" id="VYZN01000023">
    <property type="protein sequence ID" value="KAE9536520.1"/>
    <property type="molecule type" value="Genomic_DNA"/>
</dbReference>
<feature type="region of interest" description="Disordered" evidence="1">
    <location>
        <begin position="52"/>
        <end position="148"/>
    </location>
</feature>
<keyword evidence="3" id="KW-1185">Reference proteome</keyword>
<dbReference type="OrthoDB" id="6594206at2759"/>
<gene>
    <name evidence="2" type="ORF">AGLY_007309</name>
</gene>
<accession>A0A6G0TRI0</accession>